<evidence type="ECO:0000256" key="5">
    <source>
        <dbReference type="ARBA" id="ARBA00022989"/>
    </source>
</evidence>
<dbReference type="GO" id="GO:0005886">
    <property type="term" value="C:plasma membrane"/>
    <property type="evidence" value="ECO:0007669"/>
    <property type="project" value="UniProtKB-SubCell"/>
</dbReference>
<dbReference type="AlphaFoldDB" id="C1EHP5"/>
<feature type="signal peptide" evidence="9">
    <location>
        <begin position="1"/>
        <end position="20"/>
    </location>
</feature>
<dbReference type="OMA" id="RIVWIFI"/>
<keyword evidence="9" id="KW-0732">Signal</keyword>
<evidence type="ECO:0000313" key="10">
    <source>
        <dbReference type="EMBL" id="ACO67720.1"/>
    </source>
</evidence>
<dbReference type="RefSeq" id="XP_002506462.1">
    <property type="nucleotide sequence ID" value="XM_002506416.1"/>
</dbReference>
<keyword evidence="6" id="KW-0406">Ion transport</keyword>
<keyword evidence="7 8" id="KW-0472">Membrane</keyword>
<protein>
    <submittedName>
        <fullName evidence="10">Uncharacterized protein</fullName>
    </submittedName>
</protein>
<dbReference type="GO" id="GO:0005254">
    <property type="term" value="F:chloride channel activity"/>
    <property type="evidence" value="ECO:0007669"/>
    <property type="project" value="InterPro"/>
</dbReference>
<sequence length="242" mass="27380">MYTLIFTTLGFMLVFRMARAAVRFWDCRAAWGAIIFKSYSLCDNAIVAIGPIAPSQAEELVRWCVAFGVGVKCVLRRERFPFEQVAGFLGADEVETMEKDAKHFALYPSAHHPVRKMEPHMAAQLMQTMEKDIAALIDHCGTMERIKATRLPIAYVSHLRTILMGFVLCLPFVYEGYWGWGTIPAVAAMAFALLGIEGAATECENPFSPKRTNHLGMDGFCETTQREVMELLQWWRKEEGEE</sequence>
<dbReference type="InParanoid" id="C1EHP5"/>
<keyword evidence="2" id="KW-0813">Transport</keyword>
<dbReference type="InterPro" id="IPR044669">
    <property type="entry name" value="YneE/VCCN1/2-like"/>
</dbReference>
<feature type="transmembrane region" description="Helical" evidence="8">
    <location>
        <begin position="180"/>
        <end position="200"/>
    </location>
</feature>
<dbReference type="Pfam" id="PF25539">
    <property type="entry name" value="Bestrophin_2"/>
    <property type="match status" value="1"/>
</dbReference>
<comment type="subcellular location">
    <subcellularLocation>
        <location evidence="1">Cell membrane</location>
        <topology evidence="1">Multi-pass membrane protein</topology>
    </subcellularLocation>
</comment>
<dbReference type="PANTHER" id="PTHR33281">
    <property type="entry name" value="UPF0187 PROTEIN YNEE"/>
    <property type="match status" value="1"/>
</dbReference>
<name>C1EHP5_MICCC</name>
<keyword evidence="3" id="KW-1003">Cell membrane</keyword>
<dbReference type="STRING" id="296587.C1EHP5"/>
<proteinExistence type="predicted"/>
<evidence type="ECO:0000256" key="6">
    <source>
        <dbReference type="ARBA" id="ARBA00023065"/>
    </source>
</evidence>
<organism evidence="10 11">
    <name type="scientific">Micromonas commoda (strain RCC299 / NOUM17 / CCMP2709)</name>
    <name type="common">Picoplanktonic green alga</name>
    <dbReference type="NCBI Taxonomy" id="296587"/>
    <lineage>
        <taxon>Eukaryota</taxon>
        <taxon>Viridiplantae</taxon>
        <taxon>Chlorophyta</taxon>
        <taxon>Mamiellophyceae</taxon>
        <taxon>Mamiellales</taxon>
        <taxon>Mamiellaceae</taxon>
        <taxon>Micromonas</taxon>
    </lineage>
</organism>
<keyword evidence="4 8" id="KW-0812">Transmembrane</keyword>
<evidence type="ECO:0000256" key="2">
    <source>
        <dbReference type="ARBA" id="ARBA00022448"/>
    </source>
</evidence>
<accession>C1EHP5</accession>
<evidence type="ECO:0000256" key="4">
    <source>
        <dbReference type="ARBA" id="ARBA00022692"/>
    </source>
</evidence>
<evidence type="ECO:0000256" key="7">
    <source>
        <dbReference type="ARBA" id="ARBA00023136"/>
    </source>
</evidence>
<dbReference type="GeneID" id="8249217"/>
<dbReference type="KEGG" id="mis:MICPUN_88715"/>
<gene>
    <name evidence="10" type="ORF">MICPUN_88715</name>
</gene>
<evidence type="ECO:0000313" key="11">
    <source>
        <dbReference type="Proteomes" id="UP000002009"/>
    </source>
</evidence>
<dbReference type="EMBL" id="CP001333">
    <property type="protein sequence ID" value="ACO67720.1"/>
    <property type="molecule type" value="Genomic_DNA"/>
</dbReference>
<evidence type="ECO:0000256" key="8">
    <source>
        <dbReference type="SAM" id="Phobius"/>
    </source>
</evidence>
<keyword evidence="11" id="KW-1185">Reference proteome</keyword>
<keyword evidence="5 8" id="KW-1133">Transmembrane helix</keyword>
<dbReference type="PANTHER" id="PTHR33281:SF19">
    <property type="entry name" value="VOLTAGE-DEPENDENT ANION CHANNEL-FORMING PROTEIN YNEE"/>
    <property type="match status" value="1"/>
</dbReference>
<dbReference type="Proteomes" id="UP000002009">
    <property type="component" value="Chromosome 15"/>
</dbReference>
<dbReference type="OrthoDB" id="1368at2759"/>
<reference evidence="10 11" key="1">
    <citation type="journal article" date="2009" name="Science">
        <title>Green evolution and dynamic adaptations revealed by genomes of the marine picoeukaryotes Micromonas.</title>
        <authorList>
            <person name="Worden A.Z."/>
            <person name="Lee J.H."/>
            <person name="Mock T."/>
            <person name="Rouze P."/>
            <person name="Simmons M.P."/>
            <person name="Aerts A.L."/>
            <person name="Allen A.E."/>
            <person name="Cuvelier M.L."/>
            <person name="Derelle E."/>
            <person name="Everett M.V."/>
            <person name="Foulon E."/>
            <person name="Grimwood J."/>
            <person name="Gundlach H."/>
            <person name="Henrissat B."/>
            <person name="Napoli C."/>
            <person name="McDonald S.M."/>
            <person name="Parker M.S."/>
            <person name="Rombauts S."/>
            <person name="Salamov A."/>
            <person name="Von Dassow P."/>
            <person name="Badger J.H."/>
            <person name="Coutinho P.M."/>
            <person name="Demir E."/>
            <person name="Dubchak I."/>
            <person name="Gentemann C."/>
            <person name="Eikrem W."/>
            <person name="Gready J.E."/>
            <person name="John U."/>
            <person name="Lanier W."/>
            <person name="Lindquist E.A."/>
            <person name="Lucas S."/>
            <person name="Mayer K.F."/>
            <person name="Moreau H."/>
            <person name="Not F."/>
            <person name="Otillar R."/>
            <person name="Panaud O."/>
            <person name="Pangilinan J."/>
            <person name="Paulsen I."/>
            <person name="Piegu B."/>
            <person name="Poliakov A."/>
            <person name="Robbens S."/>
            <person name="Schmutz J."/>
            <person name="Toulza E."/>
            <person name="Wyss T."/>
            <person name="Zelensky A."/>
            <person name="Zhou K."/>
            <person name="Armbrust E.V."/>
            <person name="Bhattacharya D."/>
            <person name="Goodenough U.W."/>
            <person name="Van de Peer Y."/>
            <person name="Grigoriev I.V."/>
        </authorList>
    </citation>
    <scope>NUCLEOTIDE SEQUENCE [LARGE SCALE GENOMIC DNA]</scope>
    <source>
        <strain evidence="11">RCC299 / NOUM17</strain>
    </source>
</reference>
<feature type="transmembrane region" description="Helical" evidence="8">
    <location>
        <begin position="153"/>
        <end position="174"/>
    </location>
</feature>
<feature type="chain" id="PRO_5002907208" evidence="9">
    <location>
        <begin position="21"/>
        <end position="242"/>
    </location>
</feature>
<evidence type="ECO:0000256" key="3">
    <source>
        <dbReference type="ARBA" id="ARBA00022475"/>
    </source>
</evidence>
<evidence type="ECO:0000256" key="9">
    <source>
        <dbReference type="SAM" id="SignalP"/>
    </source>
</evidence>
<evidence type="ECO:0000256" key="1">
    <source>
        <dbReference type="ARBA" id="ARBA00004651"/>
    </source>
</evidence>